<dbReference type="KEGG" id="nte:NEUTE1DRAFT46919"/>
<keyword evidence="2" id="KW-1185">Reference proteome</keyword>
<dbReference type="GeneID" id="20828064"/>
<dbReference type="VEuPathDB" id="FungiDB:NEUTE1DRAFT_46919"/>
<accession>F8MTC5</accession>
<proteinExistence type="predicted"/>
<organism evidence="1 2">
    <name type="scientific">Neurospora tetrasperma (strain FGSC 2508 / ATCC MYA-4615 / P0657)</name>
    <dbReference type="NCBI Taxonomy" id="510951"/>
    <lineage>
        <taxon>Eukaryota</taxon>
        <taxon>Fungi</taxon>
        <taxon>Dikarya</taxon>
        <taxon>Ascomycota</taxon>
        <taxon>Pezizomycotina</taxon>
        <taxon>Sordariomycetes</taxon>
        <taxon>Sordariomycetidae</taxon>
        <taxon>Sordariales</taxon>
        <taxon>Sordariaceae</taxon>
        <taxon>Neurospora</taxon>
    </lineage>
</organism>
<dbReference type="HOGENOM" id="CLU_2197648_0_0_1"/>
<sequence>MSLQGEQDTMVSILQAATTSTAAKLRTPSPDSQDIDLLALAANACRVRRYRAEEPTGSTAKMTCQKVCPVYTYEGHVAVAGQFVPKTAGFRDLGVSPSQPLWAKWQKPAAIWVCWPNDLLNSLGYTNL</sequence>
<evidence type="ECO:0000313" key="2">
    <source>
        <dbReference type="Proteomes" id="UP000008065"/>
    </source>
</evidence>
<evidence type="ECO:0000313" key="1">
    <source>
        <dbReference type="EMBL" id="EGO55257.1"/>
    </source>
</evidence>
<reference evidence="2" key="1">
    <citation type="journal article" date="2011" name="Genetics">
        <title>Massive changes in genome architecture accompany the transition to self-fertility in the filamentous fungus Neurospora tetrasperma.</title>
        <authorList>
            <person name="Ellison C.E."/>
            <person name="Stajich J.E."/>
            <person name="Jacobson D.J."/>
            <person name="Natvig D.O."/>
            <person name="Lapidus A."/>
            <person name="Foster B."/>
            <person name="Aerts A."/>
            <person name="Riley R."/>
            <person name="Lindquist E.A."/>
            <person name="Grigoriev I.V."/>
            <person name="Taylor J.W."/>
        </authorList>
    </citation>
    <scope>NUCLEOTIDE SEQUENCE [LARGE SCALE GENOMIC DNA]</scope>
    <source>
        <strain evidence="2">FGSC 2508 / P0657</strain>
    </source>
</reference>
<dbReference type="Proteomes" id="UP000008065">
    <property type="component" value="Unassembled WGS sequence"/>
</dbReference>
<name>F8MTC5_NEUT8</name>
<dbReference type="OrthoDB" id="10304324at2759"/>
<gene>
    <name evidence="1" type="ORF">NEUTE1DRAFT_46919</name>
</gene>
<dbReference type="EMBL" id="GL891306">
    <property type="protein sequence ID" value="EGO55257.1"/>
    <property type="molecule type" value="Genomic_DNA"/>
</dbReference>
<dbReference type="AlphaFoldDB" id="F8MTC5"/>
<protein>
    <submittedName>
        <fullName evidence="1">Uncharacterized protein</fullName>
    </submittedName>
</protein>
<dbReference type="RefSeq" id="XP_009852754.1">
    <property type="nucleotide sequence ID" value="XM_009854452.1"/>
</dbReference>